<evidence type="ECO:0000259" key="1">
    <source>
        <dbReference type="Pfam" id="PF09588"/>
    </source>
</evidence>
<evidence type="ECO:0000259" key="2">
    <source>
        <dbReference type="Pfam" id="PF20700"/>
    </source>
</evidence>
<dbReference type="EMBL" id="JAVRBK010000006">
    <property type="protein sequence ID" value="KAK5642243.1"/>
    <property type="molecule type" value="Genomic_DNA"/>
</dbReference>
<dbReference type="CDD" id="cd22343">
    <property type="entry name" value="PDDEXK_lambda_exonuclease-like"/>
    <property type="match status" value="1"/>
</dbReference>
<dbReference type="InterPro" id="IPR049012">
    <property type="entry name" value="Mutator_transp_dom"/>
</dbReference>
<comment type="caution">
    <text evidence="3">The sequence shown here is derived from an EMBL/GenBank/DDBJ whole genome shotgun (WGS) entry which is preliminary data.</text>
</comment>
<evidence type="ECO:0000313" key="3">
    <source>
        <dbReference type="EMBL" id="KAK5642243.1"/>
    </source>
</evidence>
<sequence length="518" mass="60315">MEAGIIVDGFKKSLEMHKLRFKRIIGDGDSSVHKKIQAAKPYGPMYYVQKIECRNHVLRNYCNKIREISKIPRTDIEIRNFLRKNVLQFRTAVVSAIKYRKNEDVIFPTKVENLKRDILNGPAHIFGDHSNCANYFCKRVGDNGNIFMYNSFQTSNLYNIFSDALNRVANLSYSLLYDVDNNSVESFNPVVNKFVGGKRINFSLRGLYQDRCFAATVNYNNKETFVYKYLESVNNNIFTNKYVTKFMQNKLKTASKKANPRRKVKVHSADEDYGACDTTSAPRNMICDISVEEYEEKKKAFLNELSLSDGTDIQRKTMNQRYNDEWEKERRFRLTASNFGKVCKMREGRDTANTVKWQKAKFMEFTQLDVASCGLFIDEDYKYLGATPDGLVGLDSIVEIKCPYAARGKTIEEAVNEKLISYITLDPNDISKIVLKPLDNYMYQIQGQLHITKRKQCYFVVYTELDLKYAIIQADDDFWQNCMINYLQKFYINAMLPELLDPRHSRDQPLRNILKKDL</sequence>
<dbReference type="SUPFAM" id="SSF52980">
    <property type="entry name" value="Restriction endonuclease-like"/>
    <property type="match status" value="1"/>
</dbReference>
<name>A0AAN7VB65_9COLE</name>
<evidence type="ECO:0000313" key="4">
    <source>
        <dbReference type="Proteomes" id="UP001329430"/>
    </source>
</evidence>
<dbReference type="Pfam" id="PF09588">
    <property type="entry name" value="YqaJ"/>
    <property type="match status" value="1"/>
</dbReference>
<dbReference type="GO" id="GO:0006281">
    <property type="term" value="P:DNA repair"/>
    <property type="evidence" value="ECO:0007669"/>
    <property type="project" value="UniProtKB-ARBA"/>
</dbReference>
<organism evidence="3 4">
    <name type="scientific">Pyrocoelia pectoralis</name>
    <dbReference type="NCBI Taxonomy" id="417401"/>
    <lineage>
        <taxon>Eukaryota</taxon>
        <taxon>Metazoa</taxon>
        <taxon>Ecdysozoa</taxon>
        <taxon>Arthropoda</taxon>
        <taxon>Hexapoda</taxon>
        <taxon>Insecta</taxon>
        <taxon>Pterygota</taxon>
        <taxon>Neoptera</taxon>
        <taxon>Endopterygota</taxon>
        <taxon>Coleoptera</taxon>
        <taxon>Polyphaga</taxon>
        <taxon>Elateriformia</taxon>
        <taxon>Elateroidea</taxon>
        <taxon>Lampyridae</taxon>
        <taxon>Lampyrinae</taxon>
        <taxon>Pyrocoelia</taxon>
    </lineage>
</organism>
<dbReference type="AlphaFoldDB" id="A0AAN7VB65"/>
<evidence type="ECO:0008006" key="5">
    <source>
        <dbReference type="Google" id="ProtNLM"/>
    </source>
</evidence>
<dbReference type="Gene3D" id="3.90.320.10">
    <property type="match status" value="1"/>
</dbReference>
<accession>A0AAN7VB65</accession>
<protein>
    <recommendedName>
        <fullName evidence="5">YqaJ viral recombinase domain-containing protein</fullName>
    </recommendedName>
</protein>
<proteinExistence type="predicted"/>
<dbReference type="InterPro" id="IPR011604">
    <property type="entry name" value="PDDEXK-like_dom_sf"/>
</dbReference>
<feature type="domain" description="YqaJ viral recombinase" evidence="1">
    <location>
        <begin position="360"/>
        <end position="454"/>
    </location>
</feature>
<feature type="domain" description="Mutator-like transposase" evidence="2">
    <location>
        <begin position="1"/>
        <end position="137"/>
    </location>
</feature>
<dbReference type="InterPro" id="IPR011335">
    <property type="entry name" value="Restrct_endonuc-II-like"/>
</dbReference>
<dbReference type="InterPro" id="IPR051703">
    <property type="entry name" value="NF-kappa-B_Signaling_Reg"/>
</dbReference>
<dbReference type="Proteomes" id="UP001329430">
    <property type="component" value="Chromosome 6"/>
</dbReference>
<dbReference type="PANTHER" id="PTHR46609:SF8">
    <property type="entry name" value="YQAJ VIRAL RECOMBINASE DOMAIN-CONTAINING PROTEIN"/>
    <property type="match status" value="1"/>
</dbReference>
<keyword evidence="4" id="KW-1185">Reference proteome</keyword>
<dbReference type="Pfam" id="PF20700">
    <property type="entry name" value="Mutator"/>
    <property type="match status" value="1"/>
</dbReference>
<gene>
    <name evidence="3" type="ORF">RI129_008410</name>
</gene>
<reference evidence="3 4" key="1">
    <citation type="journal article" date="2024" name="Insects">
        <title>An Improved Chromosome-Level Genome Assembly of the Firefly Pyrocoelia pectoralis.</title>
        <authorList>
            <person name="Fu X."/>
            <person name="Meyer-Rochow V.B."/>
            <person name="Ballantyne L."/>
            <person name="Zhu X."/>
        </authorList>
    </citation>
    <scope>NUCLEOTIDE SEQUENCE [LARGE SCALE GENOMIC DNA]</scope>
    <source>
        <strain evidence="3">XCY_ONT2</strain>
    </source>
</reference>
<dbReference type="InterPro" id="IPR019080">
    <property type="entry name" value="YqaJ_viral_recombinase"/>
</dbReference>
<dbReference type="PANTHER" id="PTHR46609">
    <property type="entry name" value="EXONUCLEASE, PHAGE-TYPE/RECB, C-TERMINAL DOMAIN-CONTAINING PROTEIN"/>
    <property type="match status" value="1"/>
</dbReference>